<dbReference type="InterPro" id="IPR001296">
    <property type="entry name" value="Glyco_trans_1"/>
</dbReference>
<dbReference type="RefSeq" id="WP_190240383.1">
    <property type="nucleotide sequence ID" value="NZ_QFGA01000002.1"/>
</dbReference>
<sequence length="373" mass="43382">MQIDQITPAIWYGNDISNIVLVLQKIMKDLGCESDIFTEAMQVEERENIIYHMFMGSRAAKTLAYLKSKRKVLFYHGIMPPEYFENHPVQISLLGGREEIKTLKNNFAFAFTTTKYLEEELHQAGYEQTMVLPLPLDLKEYDQEPDLQLMKAYEDDYTNLLFVGQITPNKKLEDTISIFNYYHKKLNPKSRLFLVGSFSSHAGYCQKLLALIKELQIQNVFLTGRVSIKKLLAYYRLSQVFLCMSEYEGFSTPLIEAMYLKVPIIAFDRAAVPEILGGAGCLINNKDVRDTARLLDWIVNDRAKREEIISRQSERVTDFLPEKVFPLYKKAIMEAFSCENAEDYPQNNRHGFFTPAPWFVFPRFNRDGFRIFI</sequence>
<comment type="caution">
    <text evidence="3">The sequence shown here is derived from an EMBL/GenBank/DDBJ whole genome shotgun (WGS) entry which is preliminary data.</text>
</comment>
<dbReference type="SUPFAM" id="SSF53756">
    <property type="entry name" value="UDP-Glycosyltransferase/glycogen phosphorylase"/>
    <property type="match status" value="1"/>
</dbReference>
<reference evidence="3 4" key="1">
    <citation type="journal article" date="2018" name="Environ. Microbiol.">
        <title>Novel energy conservation strategies and behaviour of Pelotomaculum schinkii driving syntrophic propionate catabolism.</title>
        <authorList>
            <person name="Hidalgo-Ahumada C.A.P."/>
            <person name="Nobu M.K."/>
            <person name="Narihiro T."/>
            <person name="Tamaki H."/>
            <person name="Liu W.T."/>
            <person name="Kamagata Y."/>
            <person name="Stams A.J.M."/>
            <person name="Imachi H."/>
            <person name="Sousa D.Z."/>
        </authorList>
    </citation>
    <scope>NUCLEOTIDE SEQUENCE [LARGE SCALE GENOMIC DNA]</scope>
    <source>
        <strain evidence="3 4">HH</strain>
    </source>
</reference>
<organism evidence="3 4">
    <name type="scientific">Pelotomaculum schinkii</name>
    <dbReference type="NCBI Taxonomy" id="78350"/>
    <lineage>
        <taxon>Bacteria</taxon>
        <taxon>Bacillati</taxon>
        <taxon>Bacillota</taxon>
        <taxon>Clostridia</taxon>
        <taxon>Eubacteriales</taxon>
        <taxon>Desulfotomaculaceae</taxon>
        <taxon>Pelotomaculum</taxon>
    </lineage>
</organism>
<dbReference type="PANTHER" id="PTHR46401:SF2">
    <property type="entry name" value="GLYCOSYLTRANSFERASE WBBK-RELATED"/>
    <property type="match status" value="1"/>
</dbReference>
<keyword evidence="4" id="KW-1185">Reference proteome</keyword>
<dbReference type="GO" id="GO:0102710">
    <property type="term" value="F:D-inositol-3-phosphate glycosyltransferase activity"/>
    <property type="evidence" value="ECO:0007669"/>
    <property type="project" value="UniProtKB-EC"/>
</dbReference>
<dbReference type="EC" id="2.4.1.250" evidence="3"/>
<name>A0A4Y7R9F7_9FIRM</name>
<proteinExistence type="predicted"/>
<dbReference type="AlphaFoldDB" id="A0A4Y7R9F7"/>
<evidence type="ECO:0000256" key="1">
    <source>
        <dbReference type="ARBA" id="ARBA00022679"/>
    </source>
</evidence>
<gene>
    <name evidence="3" type="primary">mshA_1</name>
    <name evidence="3" type="ORF">Psch_02322</name>
</gene>
<dbReference type="Gene3D" id="3.40.50.2000">
    <property type="entry name" value="Glycogen Phosphorylase B"/>
    <property type="match status" value="2"/>
</dbReference>
<dbReference type="GO" id="GO:0009103">
    <property type="term" value="P:lipopolysaccharide biosynthetic process"/>
    <property type="evidence" value="ECO:0007669"/>
    <property type="project" value="TreeGrafter"/>
</dbReference>
<dbReference type="PANTHER" id="PTHR46401">
    <property type="entry name" value="GLYCOSYLTRANSFERASE WBBK-RELATED"/>
    <property type="match status" value="1"/>
</dbReference>
<feature type="domain" description="Glycosyl transferase family 1" evidence="2">
    <location>
        <begin position="156"/>
        <end position="311"/>
    </location>
</feature>
<dbReference type="Pfam" id="PF00534">
    <property type="entry name" value="Glycos_transf_1"/>
    <property type="match status" value="1"/>
</dbReference>
<keyword evidence="3" id="KW-0328">Glycosyltransferase</keyword>
<protein>
    <submittedName>
        <fullName evidence="3">D-inositol-3-phosphate glycosyltransferase</fullName>
        <ecNumber evidence="3">2.4.1.250</ecNumber>
    </submittedName>
</protein>
<dbReference type="Proteomes" id="UP000298324">
    <property type="component" value="Unassembled WGS sequence"/>
</dbReference>
<accession>A0A4Y7R9F7</accession>
<keyword evidence="1 3" id="KW-0808">Transferase</keyword>
<evidence type="ECO:0000313" key="4">
    <source>
        <dbReference type="Proteomes" id="UP000298324"/>
    </source>
</evidence>
<dbReference type="EMBL" id="QFGA01000002">
    <property type="protein sequence ID" value="TEB05281.1"/>
    <property type="molecule type" value="Genomic_DNA"/>
</dbReference>
<evidence type="ECO:0000259" key="2">
    <source>
        <dbReference type="Pfam" id="PF00534"/>
    </source>
</evidence>
<evidence type="ECO:0000313" key="3">
    <source>
        <dbReference type="EMBL" id="TEB05281.1"/>
    </source>
</evidence>